<protein>
    <recommendedName>
        <fullName evidence="5">YtkA-like domain-containing protein</fullName>
    </recommendedName>
</protein>
<feature type="transmembrane region" description="Helical" evidence="1">
    <location>
        <begin position="145"/>
        <end position="163"/>
    </location>
</feature>
<accession>D3F6B3</accession>
<keyword evidence="1" id="KW-0472">Membrane</keyword>
<evidence type="ECO:0000256" key="2">
    <source>
        <dbReference type="SAM" id="SignalP"/>
    </source>
</evidence>
<evidence type="ECO:0008006" key="5">
    <source>
        <dbReference type="Google" id="ProtNLM"/>
    </source>
</evidence>
<feature type="chain" id="PRO_5003044220" description="YtkA-like domain-containing protein" evidence="2">
    <location>
        <begin position="28"/>
        <end position="180"/>
    </location>
</feature>
<reference evidence="4" key="2">
    <citation type="submission" date="2010-01" db="EMBL/GenBank/DDBJ databases">
        <title>The complete genome of Conexibacter woesei DSM 14684.</title>
        <authorList>
            <consortium name="US DOE Joint Genome Institute (JGI-PGF)"/>
            <person name="Lucas S."/>
            <person name="Copeland A."/>
            <person name="Lapidus A."/>
            <person name="Glavina del Rio T."/>
            <person name="Dalin E."/>
            <person name="Tice H."/>
            <person name="Bruce D."/>
            <person name="Goodwin L."/>
            <person name="Pitluck S."/>
            <person name="Kyrpides N."/>
            <person name="Mavromatis K."/>
            <person name="Ivanova N."/>
            <person name="Mikhailova N."/>
            <person name="Chertkov O."/>
            <person name="Brettin T."/>
            <person name="Detter J.C."/>
            <person name="Han C."/>
            <person name="Larimer F."/>
            <person name="Land M."/>
            <person name="Hauser L."/>
            <person name="Markowitz V."/>
            <person name="Cheng J.-F."/>
            <person name="Hugenholtz P."/>
            <person name="Woyke T."/>
            <person name="Wu D."/>
            <person name="Pukall R."/>
            <person name="Steenblock K."/>
            <person name="Schneider S."/>
            <person name="Klenk H.-P."/>
            <person name="Eisen J.A."/>
        </authorList>
    </citation>
    <scope>NUCLEOTIDE SEQUENCE [LARGE SCALE GENOMIC DNA]</scope>
    <source>
        <strain evidence="4">DSM 14684 / CIP 108061 / JCM 11494 / NBRC 100937 / ID131577</strain>
    </source>
</reference>
<dbReference type="AlphaFoldDB" id="D3F6B3"/>
<proteinExistence type="predicted"/>
<keyword evidence="1" id="KW-0812">Transmembrane</keyword>
<feature type="signal peptide" evidence="2">
    <location>
        <begin position="1"/>
        <end position="27"/>
    </location>
</feature>
<dbReference type="Proteomes" id="UP000008229">
    <property type="component" value="Chromosome"/>
</dbReference>
<evidence type="ECO:0000313" key="4">
    <source>
        <dbReference type="Proteomes" id="UP000008229"/>
    </source>
</evidence>
<gene>
    <name evidence="3" type="ordered locus">Cwoe_2255</name>
</gene>
<sequence precursor="true">MPRARRLGRLIALTVALVAAFASDAAAHGGTVIASGENDAYTVTVQAADTRTPGGAPAVDLTAYPIRRANGAPETGATVTFRIDGGPEQTGKLVSGAYDVIVPVERAGEWRGWAVTVRVTGPAGALTVRRAAGAGAEASPDAPGWVVPTIVGSALGALALVAIRRRGARSRSRASNGSGG</sequence>
<keyword evidence="2" id="KW-0732">Signal</keyword>
<name>D3F6B3_CONWI</name>
<evidence type="ECO:0000313" key="3">
    <source>
        <dbReference type="EMBL" id="ADB50680.1"/>
    </source>
</evidence>
<organism evidence="3 4">
    <name type="scientific">Conexibacter woesei (strain DSM 14684 / CCUG 47730 / CIP 108061 / JCM 11494 / NBRC 100937 / ID131577)</name>
    <dbReference type="NCBI Taxonomy" id="469383"/>
    <lineage>
        <taxon>Bacteria</taxon>
        <taxon>Bacillati</taxon>
        <taxon>Actinomycetota</taxon>
        <taxon>Thermoleophilia</taxon>
        <taxon>Solirubrobacterales</taxon>
        <taxon>Conexibacteraceae</taxon>
        <taxon>Conexibacter</taxon>
    </lineage>
</organism>
<evidence type="ECO:0000256" key="1">
    <source>
        <dbReference type="SAM" id="Phobius"/>
    </source>
</evidence>
<dbReference type="KEGG" id="cwo:Cwoe_2255"/>
<keyword evidence="4" id="KW-1185">Reference proteome</keyword>
<dbReference type="HOGENOM" id="CLU_1493796_0_0_11"/>
<dbReference type="EMBL" id="CP001854">
    <property type="protein sequence ID" value="ADB50680.1"/>
    <property type="molecule type" value="Genomic_DNA"/>
</dbReference>
<dbReference type="RefSeq" id="WP_012933731.1">
    <property type="nucleotide sequence ID" value="NC_013739.1"/>
</dbReference>
<dbReference type="STRING" id="469383.Cwoe_2255"/>
<reference evidence="3 4" key="1">
    <citation type="journal article" date="2010" name="Stand. Genomic Sci.">
        <title>Complete genome sequence of Conexibacter woesei type strain (ID131577).</title>
        <authorList>
            <person name="Pukall R."/>
            <person name="Lapidus A."/>
            <person name="Glavina Del Rio T."/>
            <person name="Copeland A."/>
            <person name="Tice H."/>
            <person name="Cheng J.-F."/>
            <person name="Lucas S."/>
            <person name="Chen F."/>
            <person name="Nolan M."/>
            <person name="Bruce D."/>
            <person name="Goodwin L."/>
            <person name="Pitluck S."/>
            <person name="Mavromatis K."/>
            <person name="Ivanova N."/>
            <person name="Ovchinnikova G."/>
            <person name="Pati A."/>
            <person name="Chen A."/>
            <person name="Palaniappan K."/>
            <person name="Land M."/>
            <person name="Hauser L."/>
            <person name="Chang Y.-J."/>
            <person name="Jeffries C.D."/>
            <person name="Chain P."/>
            <person name="Meincke L."/>
            <person name="Sims D."/>
            <person name="Brettin T."/>
            <person name="Detter J.C."/>
            <person name="Rohde M."/>
            <person name="Goeker M."/>
            <person name="Bristow J."/>
            <person name="Eisen J.A."/>
            <person name="Markowitz V."/>
            <person name="Kyrpides N.C."/>
            <person name="Klenk H.-P."/>
            <person name="Hugenholtz P."/>
        </authorList>
    </citation>
    <scope>NUCLEOTIDE SEQUENCE [LARGE SCALE GENOMIC DNA]</scope>
    <source>
        <strain evidence="4">DSM 14684 / CIP 108061 / JCM 11494 / NBRC 100937 / ID131577</strain>
    </source>
</reference>
<keyword evidence="1" id="KW-1133">Transmembrane helix</keyword>